<evidence type="ECO:0000313" key="1">
    <source>
        <dbReference type="EMBL" id="KAK7387537.1"/>
    </source>
</evidence>
<keyword evidence="2" id="KW-1185">Reference proteome</keyword>
<organism evidence="1 2">
    <name type="scientific">Psophocarpus tetragonolobus</name>
    <name type="common">Winged bean</name>
    <name type="synonym">Dolichos tetragonolobus</name>
    <dbReference type="NCBI Taxonomy" id="3891"/>
    <lineage>
        <taxon>Eukaryota</taxon>
        <taxon>Viridiplantae</taxon>
        <taxon>Streptophyta</taxon>
        <taxon>Embryophyta</taxon>
        <taxon>Tracheophyta</taxon>
        <taxon>Spermatophyta</taxon>
        <taxon>Magnoliopsida</taxon>
        <taxon>eudicotyledons</taxon>
        <taxon>Gunneridae</taxon>
        <taxon>Pentapetalae</taxon>
        <taxon>rosids</taxon>
        <taxon>fabids</taxon>
        <taxon>Fabales</taxon>
        <taxon>Fabaceae</taxon>
        <taxon>Papilionoideae</taxon>
        <taxon>50 kb inversion clade</taxon>
        <taxon>NPAAA clade</taxon>
        <taxon>indigoferoid/millettioid clade</taxon>
        <taxon>Phaseoleae</taxon>
        <taxon>Psophocarpus</taxon>
    </lineage>
</organism>
<dbReference type="AlphaFoldDB" id="A0AAN9XBR1"/>
<reference evidence="1 2" key="1">
    <citation type="submission" date="2024-01" db="EMBL/GenBank/DDBJ databases">
        <title>The genomes of 5 underutilized Papilionoideae crops provide insights into root nodulation and disease resistanc.</title>
        <authorList>
            <person name="Jiang F."/>
        </authorList>
    </citation>
    <scope>NUCLEOTIDE SEQUENCE [LARGE SCALE GENOMIC DNA]</scope>
    <source>
        <strain evidence="1">DUOXIRENSHENG_FW03</strain>
        <tissue evidence="1">Leaves</tissue>
    </source>
</reference>
<gene>
    <name evidence="1" type="ORF">VNO78_28417</name>
</gene>
<accession>A0AAN9XBR1</accession>
<comment type="caution">
    <text evidence="1">The sequence shown here is derived from an EMBL/GenBank/DDBJ whole genome shotgun (WGS) entry which is preliminary data.</text>
</comment>
<name>A0AAN9XBR1_PSOTE</name>
<dbReference type="Proteomes" id="UP001386955">
    <property type="component" value="Unassembled WGS sequence"/>
</dbReference>
<evidence type="ECO:0000313" key="2">
    <source>
        <dbReference type="Proteomes" id="UP001386955"/>
    </source>
</evidence>
<proteinExistence type="predicted"/>
<sequence length="67" mass="8579">MCRLKTMIIQFYHKSNIRMMIIQFYLFQQRQVEERRWQESHFQNRVWGKWHSYVELSRFISKWFSGC</sequence>
<protein>
    <submittedName>
        <fullName evidence="1">Uncharacterized protein</fullName>
    </submittedName>
</protein>
<dbReference type="EMBL" id="JAYMYS010000007">
    <property type="protein sequence ID" value="KAK7387537.1"/>
    <property type="molecule type" value="Genomic_DNA"/>
</dbReference>